<sequence>MRGRGQGAAAVRLRCHRLPDSHALKADSEAGCARSILCFHCFKAFKKKFSLRHRPAASSGTSKT</sequence>
<reference evidence="1 2" key="1">
    <citation type="submission" date="2018-10" db="EMBL/GenBank/DDBJ databases">
        <authorList>
            <person name="Ekblom R."/>
            <person name="Jareborg N."/>
        </authorList>
    </citation>
    <scope>NUCLEOTIDE SEQUENCE [LARGE SCALE GENOMIC DNA]</scope>
    <source>
        <tissue evidence="1">Muscle</tissue>
    </source>
</reference>
<dbReference type="Proteomes" id="UP000269945">
    <property type="component" value="Unassembled WGS sequence"/>
</dbReference>
<organism evidence="1 2">
    <name type="scientific">Gulo gulo</name>
    <name type="common">Wolverine</name>
    <name type="synonym">Gluton</name>
    <dbReference type="NCBI Taxonomy" id="48420"/>
    <lineage>
        <taxon>Eukaryota</taxon>
        <taxon>Metazoa</taxon>
        <taxon>Chordata</taxon>
        <taxon>Craniata</taxon>
        <taxon>Vertebrata</taxon>
        <taxon>Euteleostomi</taxon>
        <taxon>Mammalia</taxon>
        <taxon>Eutheria</taxon>
        <taxon>Laurasiatheria</taxon>
        <taxon>Carnivora</taxon>
        <taxon>Caniformia</taxon>
        <taxon>Musteloidea</taxon>
        <taxon>Mustelidae</taxon>
        <taxon>Guloninae</taxon>
        <taxon>Gulo</taxon>
    </lineage>
</organism>
<protein>
    <submittedName>
        <fullName evidence="1">Uncharacterized protein</fullName>
    </submittedName>
</protein>
<proteinExistence type="predicted"/>
<evidence type="ECO:0000313" key="1">
    <source>
        <dbReference type="EMBL" id="VCX37807.1"/>
    </source>
</evidence>
<keyword evidence="2" id="KW-1185">Reference proteome</keyword>
<name>A0A9X9Q7D7_GULGU</name>
<dbReference type="EMBL" id="CYRY02043426">
    <property type="protein sequence ID" value="VCX37807.1"/>
    <property type="molecule type" value="Genomic_DNA"/>
</dbReference>
<accession>A0A9X9Q7D7</accession>
<gene>
    <name evidence="1" type="ORF">BN2614_LOCUS3</name>
</gene>
<evidence type="ECO:0000313" key="2">
    <source>
        <dbReference type="Proteomes" id="UP000269945"/>
    </source>
</evidence>
<dbReference type="AlphaFoldDB" id="A0A9X9Q7D7"/>
<comment type="caution">
    <text evidence="1">The sequence shown here is derived from an EMBL/GenBank/DDBJ whole genome shotgun (WGS) entry which is preliminary data.</text>
</comment>